<protein>
    <recommendedName>
        <fullName evidence="1">Bro-N domain-containing protein</fullName>
    </recommendedName>
</protein>
<dbReference type="PANTHER" id="PTHR36180">
    <property type="entry name" value="DNA-BINDING PROTEIN-RELATED-RELATED"/>
    <property type="match status" value="1"/>
</dbReference>
<dbReference type="PANTHER" id="PTHR36180:SF2">
    <property type="entry name" value="BRO FAMILY PROTEIN"/>
    <property type="match status" value="1"/>
</dbReference>
<sequence>MQISNRFSKPQIFNHPMFGNVRAVELNGKPYFVGVDVARALEYANPSKAVISHCRGITKLGIPHRQENQHGFVGESIQETNIIPEGDVYRLIVKAADQSRNQEIRAKAEQFEHWIFEEVLPTIRKTGSYDMIPRTLPEALRLAADLAEKNEALRLENAQKEIIISQLQPKARYVDQILKSKATVTITQIAKDYGLTGTELNKILHEEGVQYKVNKQWVLYKKHADSGYTKSETIDIVRSNGEPDVTMVTKWTQKGRLFIHEILAKRNIVPYMDRKVTA</sequence>
<accession>A0ABQ4N038</accession>
<dbReference type="Proteomes" id="UP000680304">
    <property type="component" value="Unassembled WGS sequence"/>
</dbReference>
<dbReference type="EMBL" id="BOVJ01000003">
    <property type="protein sequence ID" value="GIQ61524.1"/>
    <property type="molecule type" value="Genomic_DNA"/>
</dbReference>
<dbReference type="InterPro" id="IPR005039">
    <property type="entry name" value="Ant_C"/>
</dbReference>
<dbReference type="RefSeq" id="WP_213526738.1">
    <property type="nucleotide sequence ID" value="NZ_BOVJ01000003.1"/>
</dbReference>
<evidence type="ECO:0000259" key="1">
    <source>
        <dbReference type="PROSITE" id="PS51750"/>
    </source>
</evidence>
<feature type="domain" description="Bro-N" evidence="1">
    <location>
        <begin position="1"/>
        <end position="127"/>
    </location>
</feature>
<evidence type="ECO:0000313" key="2">
    <source>
        <dbReference type="EMBL" id="GIQ61524.1"/>
    </source>
</evidence>
<dbReference type="PROSITE" id="PS51750">
    <property type="entry name" value="BRO_N"/>
    <property type="match status" value="1"/>
</dbReference>
<comment type="caution">
    <text evidence="2">The sequence shown here is derived from an EMBL/GenBank/DDBJ whole genome shotgun (WGS) entry which is preliminary data.</text>
</comment>
<evidence type="ECO:0000313" key="3">
    <source>
        <dbReference type="Proteomes" id="UP000680304"/>
    </source>
</evidence>
<proteinExistence type="predicted"/>
<dbReference type="InterPro" id="IPR003497">
    <property type="entry name" value="BRO_N_domain"/>
</dbReference>
<dbReference type="Pfam" id="PF02498">
    <property type="entry name" value="Bro-N"/>
    <property type="match status" value="1"/>
</dbReference>
<keyword evidence="3" id="KW-1185">Reference proteome</keyword>
<gene>
    <name evidence="2" type="ORF">PACILC2_00920</name>
</gene>
<reference evidence="2 3" key="1">
    <citation type="submission" date="2021-04" db="EMBL/GenBank/DDBJ databases">
        <title>Draft genome sequence of Paenibacillus cisolokensis, LC2-13A.</title>
        <authorList>
            <person name="Uke A."/>
            <person name="Chhe C."/>
            <person name="Baramee S."/>
            <person name="Kosugi A."/>
        </authorList>
    </citation>
    <scope>NUCLEOTIDE SEQUENCE [LARGE SCALE GENOMIC DNA]</scope>
    <source>
        <strain evidence="2 3">LC2-13A</strain>
    </source>
</reference>
<name>A0ABQ4N038_9BACL</name>
<dbReference type="Pfam" id="PF03374">
    <property type="entry name" value="ANT"/>
    <property type="match status" value="1"/>
</dbReference>
<dbReference type="SMART" id="SM01040">
    <property type="entry name" value="Bro-N"/>
    <property type="match status" value="1"/>
</dbReference>
<organism evidence="2 3">
    <name type="scientific">Paenibacillus cisolokensis</name>
    <dbReference type="NCBI Taxonomy" id="1658519"/>
    <lineage>
        <taxon>Bacteria</taxon>
        <taxon>Bacillati</taxon>
        <taxon>Bacillota</taxon>
        <taxon>Bacilli</taxon>
        <taxon>Bacillales</taxon>
        <taxon>Paenibacillaceae</taxon>
        <taxon>Paenibacillus</taxon>
    </lineage>
</organism>